<dbReference type="Proteomes" id="UP000198310">
    <property type="component" value="Unassembled WGS sequence"/>
</dbReference>
<name>A0A238V5E3_9BACT</name>
<reference evidence="2" key="1">
    <citation type="submission" date="2017-06" db="EMBL/GenBank/DDBJ databases">
        <authorList>
            <person name="Varghese N."/>
            <person name="Submissions S."/>
        </authorList>
    </citation>
    <scope>NUCLEOTIDE SEQUENCE [LARGE SCALE GENOMIC DNA]</scope>
    <source>
        <strain evidence="2">DSM 28041</strain>
    </source>
</reference>
<gene>
    <name evidence="1" type="ORF">SAMN06269173_101179</name>
</gene>
<evidence type="ECO:0000313" key="1">
    <source>
        <dbReference type="EMBL" id="SNR29685.1"/>
    </source>
</evidence>
<organism evidence="1 2">
    <name type="scientific">Hymenobacter mucosus</name>
    <dbReference type="NCBI Taxonomy" id="1411120"/>
    <lineage>
        <taxon>Bacteria</taxon>
        <taxon>Pseudomonadati</taxon>
        <taxon>Bacteroidota</taxon>
        <taxon>Cytophagia</taxon>
        <taxon>Cytophagales</taxon>
        <taxon>Hymenobacteraceae</taxon>
        <taxon>Hymenobacter</taxon>
    </lineage>
</organism>
<dbReference type="InterPro" id="IPR025355">
    <property type="entry name" value="DUF4259"/>
</dbReference>
<dbReference type="Pfam" id="PF14078">
    <property type="entry name" value="DUF4259"/>
    <property type="match status" value="1"/>
</dbReference>
<keyword evidence="2" id="KW-1185">Reference proteome</keyword>
<sequence>MGAWGYNNFDNDDAADFLAEFREDPSEVLLLEALVTAVEEEGYLEVDAAGAALAAAEVVAAWLGQPSPDFPDDLLPRADNLDVSDEDELVELAQQATRAVLQKSEMRDLWEESAEFTQWQAAQANLLERLA</sequence>
<dbReference type="EMBL" id="FZNS01000001">
    <property type="protein sequence ID" value="SNR29685.1"/>
    <property type="molecule type" value="Genomic_DNA"/>
</dbReference>
<dbReference type="AlphaFoldDB" id="A0A238V5E3"/>
<protein>
    <recommendedName>
        <fullName evidence="3">DUF4259 domain-containing protein</fullName>
    </recommendedName>
</protein>
<dbReference type="RefSeq" id="WP_055562729.1">
    <property type="nucleotide sequence ID" value="NZ_FZNS01000001.1"/>
</dbReference>
<accession>A0A238V5E3</accession>
<evidence type="ECO:0000313" key="2">
    <source>
        <dbReference type="Proteomes" id="UP000198310"/>
    </source>
</evidence>
<evidence type="ECO:0008006" key="3">
    <source>
        <dbReference type="Google" id="ProtNLM"/>
    </source>
</evidence>
<proteinExistence type="predicted"/>